<feature type="domain" description="HD" evidence="3">
    <location>
        <begin position="163"/>
        <end position="229"/>
    </location>
</feature>
<dbReference type="PANTHER" id="PTHR47545">
    <property type="entry name" value="MULTIFUNCTIONAL CCA PROTEIN"/>
    <property type="match status" value="1"/>
</dbReference>
<keyword evidence="2" id="KW-0547">Nucleotide-binding</keyword>
<organism evidence="5">
    <name type="scientific">marine sediment metagenome</name>
    <dbReference type="NCBI Taxonomy" id="412755"/>
    <lineage>
        <taxon>unclassified sequences</taxon>
        <taxon>metagenomes</taxon>
        <taxon>ecological metagenomes</taxon>
    </lineage>
</organism>
<sequence>MTKDYADVHLIDPFDGWADLQQGMIRTVSETAFQSDAARLLRAVRLAAELDFNIDSQTEVLIQHNCHLIADVAGERLREELLRLLAVPQSEPFLPYLDDLGLVTAIIPELAQAKGVKQPKEHFWDVFDHSIQTVLAVDFLLHEGTWKYANDEVLAIVPWSEVLAQHFAQEVSSGSTRRSLLKLAALLHDVSKPETKAIGEDGRTHFLGHAKLGAAMAVDILERLRFSSKEIKLVEVMV</sequence>
<comment type="caution">
    <text evidence="5">The sequence shown here is derived from an EMBL/GenBank/DDBJ whole genome shotgun (WGS) entry which is preliminary data.</text>
</comment>
<dbReference type="SUPFAM" id="SSF81891">
    <property type="entry name" value="Poly A polymerase C-terminal region-like"/>
    <property type="match status" value="1"/>
</dbReference>
<dbReference type="NCBIfam" id="TIGR00277">
    <property type="entry name" value="HDIG"/>
    <property type="match status" value="1"/>
</dbReference>
<comment type="similarity">
    <text evidence="1">Belongs to the tRNA nucleotidyltransferase/poly(A) polymerase family.</text>
</comment>
<dbReference type="InterPro" id="IPR050124">
    <property type="entry name" value="tRNA_CCA-adding_enzyme"/>
</dbReference>
<protein>
    <recommendedName>
        <fullName evidence="6">HD domain-containing protein</fullName>
    </recommendedName>
</protein>
<evidence type="ECO:0000256" key="1">
    <source>
        <dbReference type="ARBA" id="ARBA00007265"/>
    </source>
</evidence>
<dbReference type="Gene3D" id="1.10.3090.10">
    <property type="entry name" value="cca-adding enzyme, domain 2"/>
    <property type="match status" value="1"/>
</dbReference>
<name>X1M6D4_9ZZZZ</name>
<reference evidence="5" key="1">
    <citation type="journal article" date="2014" name="Front. Microbiol.">
        <title>High frequency of phylogenetically diverse reductive dehalogenase-homologous genes in deep subseafloor sedimentary metagenomes.</title>
        <authorList>
            <person name="Kawai M."/>
            <person name="Futagami T."/>
            <person name="Toyoda A."/>
            <person name="Takaki Y."/>
            <person name="Nishi S."/>
            <person name="Hori S."/>
            <person name="Arai W."/>
            <person name="Tsubouchi T."/>
            <person name="Morono Y."/>
            <person name="Uchiyama I."/>
            <person name="Ito T."/>
            <person name="Fujiyama A."/>
            <person name="Inagaki F."/>
            <person name="Takami H."/>
        </authorList>
    </citation>
    <scope>NUCLEOTIDE SEQUENCE</scope>
    <source>
        <strain evidence="5">Expedition CK06-06</strain>
    </source>
</reference>
<proteinExistence type="inferred from homology"/>
<dbReference type="Pfam" id="PF01966">
    <property type="entry name" value="HD"/>
    <property type="match status" value="1"/>
</dbReference>
<gene>
    <name evidence="5" type="ORF">S06H3_11116</name>
</gene>
<dbReference type="InterPro" id="IPR003607">
    <property type="entry name" value="HD/PDEase_dom"/>
</dbReference>
<feature type="non-terminal residue" evidence="5">
    <location>
        <position position="238"/>
    </location>
</feature>
<evidence type="ECO:0000259" key="4">
    <source>
        <dbReference type="Pfam" id="PF12627"/>
    </source>
</evidence>
<evidence type="ECO:0000259" key="3">
    <source>
        <dbReference type="Pfam" id="PF01966"/>
    </source>
</evidence>
<evidence type="ECO:0000256" key="2">
    <source>
        <dbReference type="ARBA" id="ARBA00022741"/>
    </source>
</evidence>
<dbReference type="EMBL" id="BARV01005306">
    <property type="protein sequence ID" value="GAI13631.1"/>
    <property type="molecule type" value="Genomic_DNA"/>
</dbReference>
<dbReference type="PANTHER" id="PTHR47545:SF2">
    <property type="entry name" value="CC-ADDING TRNA NUCLEOTIDYLTRANSFERASE"/>
    <property type="match status" value="1"/>
</dbReference>
<dbReference type="InterPro" id="IPR032828">
    <property type="entry name" value="PolyA_RNA-bd"/>
</dbReference>
<evidence type="ECO:0000313" key="5">
    <source>
        <dbReference type="EMBL" id="GAI13631.1"/>
    </source>
</evidence>
<dbReference type="Pfam" id="PF12627">
    <property type="entry name" value="PolyA_pol_RNAbd"/>
    <property type="match status" value="1"/>
</dbReference>
<accession>X1M6D4</accession>
<feature type="domain" description="tRNA nucleotidyltransferase/poly(A) polymerase RNA and SrmB- binding" evidence="4">
    <location>
        <begin position="51"/>
        <end position="112"/>
    </location>
</feature>
<dbReference type="AlphaFoldDB" id="X1M6D4"/>
<dbReference type="InterPro" id="IPR006675">
    <property type="entry name" value="HDIG_dom"/>
</dbReference>
<dbReference type="CDD" id="cd00077">
    <property type="entry name" value="HDc"/>
    <property type="match status" value="1"/>
</dbReference>
<dbReference type="InterPro" id="IPR006674">
    <property type="entry name" value="HD_domain"/>
</dbReference>
<dbReference type="GO" id="GO:0000166">
    <property type="term" value="F:nucleotide binding"/>
    <property type="evidence" value="ECO:0007669"/>
    <property type="project" value="UniProtKB-KW"/>
</dbReference>
<evidence type="ECO:0008006" key="6">
    <source>
        <dbReference type="Google" id="ProtNLM"/>
    </source>
</evidence>